<feature type="transmembrane region" description="Helical" evidence="10">
    <location>
        <begin position="95"/>
        <end position="114"/>
    </location>
</feature>
<keyword evidence="8 10" id="KW-0472">Membrane</keyword>
<dbReference type="GO" id="GO:0015297">
    <property type="term" value="F:antiporter activity"/>
    <property type="evidence" value="ECO:0007669"/>
    <property type="project" value="UniProtKB-KW"/>
</dbReference>
<evidence type="ECO:0000256" key="1">
    <source>
        <dbReference type="ARBA" id="ARBA00004651"/>
    </source>
</evidence>
<evidence type="ECO:0000256" key="5">
    <source>
        <dbReference type="ARBA" id="ARBA00022692"/>
    </source>
</evidence>
<feature type="transmembrane region" description="Helical" evidence="10">
    <location>
        <begin position="167"/>
        <end position="185"/>
    </location>
</feature>
<feature type="transmembrane region" description="Helical" evidence="10">
    <location>
        <begin position="60"/>
        <end position="83"/>
    </location>
</feature>
<feature type="transmembrane region" description="Helical" evidence="10">
    <location>
        <begin position="6"/>
        <end position="29"/>
    </location>
</feature>
<keyword evidence="7" id="KW-0406">Ion transport</keyword>
<dbReference type="InterPro" id="IPR038770">
    <property type="entry name" value="Na+/solute_symporter_sf"/>
</dbReference>
<gene>
    <name evidence="13" type="ORF">MBELCI_0957</name>
</gene>
<keyword evidence="6 10" id="KW-1133">Transmembrane helix</keyword>
<dbReference type="eggNOG" id="COG0025">
    <property type="taxonomic scope" value="Bacteria"/>
</dbReference>
<comment type="caution">
    <text evidence="13">The sequence shown here is derived from an EMBL/GenBank/DDBJ whole genome shotgun (WGS) entry which is preliminary data.</text>
</comment>
<feature type="region of interest" description="Disordered" evidence="9">
    <location>
        <begin position="601"/>
        <end position="642"/>
    </location>
</feature>
<evidence type="ECO:0000313" key="13">
    <source>
        <dbReference type="EMBL" id="GAD54905.1"/>
    </source>
</evidence>
<evidence type="ECO:0000256" key="7">
    <source>
        <dbReference type="ARBA" id="ARBA00023065"/>
    </source>
</evidence>
<evidence type="ECO:0000313" key="14">
    <source>
        <dbReference type="Proteomes" id="UP000016566"/>
    </source>
</evidence>
<dbReference type="InterPro" id="IPR036291">
    <property type="entry name" value="NAD(P)-bd_dom_sf"/>
</dbReference>
<dbReference type="PANTHER" id="PTHR32507:SF0">
    <property type="entry name" value="NA(+)_H(+) ANTIPORTER 2-RELATED"/>
    <property type="match status" value="1"/>
</dbReference>
<feature type="transmembrane region" description="Helical" evidence="10">
    <location>
        <begin position="228"/>
        <end position="246"/>
    </location>
</feature>
<dbReference type="Pfam" id="PF02254">
    <property type="entry name" value="TrkA_N"/>
    <property type="match status" value="1"/>
</dbReference>
<evidence type="ECO:0000256" key="9">
    <source>
        <dbReference type="SAM" id="MobiDB-lite"/>
    </source>
</evidence>
<dbReference type="GO" id="GO:0005886">
    <property type="term" value="C:plasma membrane"/>
    <property type="evidence" value="ECO:0007669"/>
    <property type="project" value="UniProtKB-SubCell"/>
</dbReference>
<dbReference type="InterPro" id="IPR006153">
    <property type="entry name" value="Cation/H_exchanger_TM"/>
</dbReference>
<dbReference type="EMBL" id="BATB01000007">
    <property type="protein sequence ID" value="GAD54905.1"/>
    <property type="molecule type" value="Genomic_DNA"/>
</dbReference>
<dbReference type="STRING" id="1337093.MBELCI_0957"/>
<evidence type="ECO:0000259" key="12">
    <source>
        <dbReference type="Pfam" id="PF02254"/>
    </source>
</evidence>
<proteinExistence type="predicted"/>
<keyword evidence="3" id="KW-0050">Antiport</keyword>
<dbReference type="PANTHER" id="PTHR32507">
    <property type="entry name" value="NA(+)/H(+) ANTIPORTER 1"/>
    <property type="match status" value="1"/>
</dbReference>
<dbReference type="AlphaFoldDB" id="U2Z0M8"/>
<evidence type="ECO:0000256" key="10">
    <source>
        <dbReference type="SAM" id="Phobius"/>
    </source>
</evidence>
<evidence type="ECO:0000256" key="8">
    <source>
        <dbReference type="ARBA" id="ARBA00023136"/>
    </source>
</evidence>
<keyword evidence="14" id="KW-1185">Reference proteome</keyword>
<sequence length="642" mass="68821">MTAEHAAGLTPIMAFALVGAIGVGSQWIAWRLRMPAIVLMLVAGLLIGPVFGIFNPERDIGVLLAPMISIAVAIILFEGGLTLNVRSLRDVAQGVSRLVFIGAPLGWLFSTLALRYGAGMTWESSAVFGGIMIVTGPTVIAPLLRTARLSRRPAALLQWEAIVNDPLGALAAVLAFEVVLVLRTATTVGHAVWELVLGVVVALLLGIAGALIVAWGFRKGRVPEYMKVPVLFSLLLAVFAVSDTILHESGLLAVTVMGIGIANADLASYAELRRFKEHATILLVSGVFILLAAAIEFDTLTALNWRAVLFVFAVVLLVRPLTVVLSLLGSGVPWREQLLVALTGPRGVVLVAVAGLFGERLAELGVPDGADIAPLAFVLVAFTVVIHGFTLAPFARFLGLSGASVPGVLLIGGSRWTRGLAEALKKVEVPVLIADPNHNNLRAARSEGIPTYSGDILSESAEHWLELVSYDVVVAATENDAYNTLVATDLGPEFGRDNVYQIARQKMESARHALSNSLTGREFGPEETHDGLEQLMREGWTFRVTRLTEEYSLEEWREKRPHAKVVARVGPQARPSSSARMTTFARRRACASSRCCRRARKRAPIPARATRSPSRLPRTTPARAAVAPPARAAAWPGSRPLA</sequence>
<name>U2Z0M8_9RHOB</name>
<feature type="compositionally biased region" description="Low complexity" evidence="9">
    <location>
        <begin position="604"/>
        <end position="642"/>
    </location>
</feature>
<dbReference type="InterPro" id="IPR003148">
    <property type="entry name" value="RCK_N"/>
</dbReference>
<dbReference type="GO" id="GO:0006813">
    <property type="term" value="P:potassium ion transport"/>
    <property type="evidence" value="ECO:0007669"/>
    <property type="project" value="InterPro"/>
</dbReference>
<evidence type="ECO:0000256" key="2">
    <source>
        <dbReference type="ARBA" id="ARBA00022448"/>
    </source>
</evidence>
<evidence type="ECO:0000259" key="11">
    <source>
        <dbReference type="Pfam" id="PF00999"/>
    </source>
</evidence>
<dbReference type="Gene3D" id="1.20.1530.20">
    <property type="match status" value="1"/>
</dbReference>
<dbReference type="Gene3D" id="3.40.50.720">
    <property type="entry name" value="NAD(P)-binding Rossmann-like Domain"/>
    <property type="match status" value="1"/>
</dbReference>
<dbReference type="Proteomes" id="UP000016566">
    <property type="component" value="Unassembled WGS sequence"/>
</dbReference>
<dbReference type="GO" id="GO:1902600">
    <property type="term" value="P:proton transmembrane transport"/>
    <property type="evidence" value="ECO:0007669"/>
    <property type="project" value="InterPro"/>
</dbReference>
<evidence type="ECO:0000256" key="4">
    <source>
        <dbReference type="ARBA" id="ARBA00022475"/>
    </source>
</evidence>
<feature type="transmembrane region" description="Helical" evidence="10">
    <location>
        <begin position="279"/>
        <end position="295"/>
    </location>
</feature>
<feature type="transmembrane region" description="Helical" evidence="10">
    <location>
        <begin position="126"/>
        <end position="146"/>
    </location>
</feature>
<keyword evidence="4" id="KW-1003">Cell membrane</keyword>
<protein>
    <submittedName>
        <fullName evidence="13">Na(+):H(+) antiporter</fullName>
    </submittedName>
</protein>
<evidence type="ECO:0000256" key="3">
    <source>
        <dbReference type="ARBA" id="ARBA00022449"/>
    </source>
</evidence>
<keyword evidence="5 10" id="KW-0812">Transmembrane</keyword>
<feature type="transmembrane region" description="Helical" evidence="10">
    <location>
        <begin position="372"/>
        <end position="392"/>
    </location>
</feature>
<dbReference type="SUPFAM" id="SSF51735">
    <property type="entry name" value="NAD(P)-binding Rossmann-fold domains"/>
    <property type="match status" value="1"/>
</dbReference>
<dbReference type="Pfam" id="PF00999">
    <property type="entry name" value="Na_H_Exchanger"/>
    <property type="match status" value="1"/>
</dbReference>
<reference evidence="13" key="1">
    <citation type="journal article" date="2013" name="Genome Announc.">
        <title>Draft Genome Sequence of Loktanella cinnabarina LL-001T, Isolated from Deep-Sea Floor Sediment.</title>
        <authorList>
            <person name="Nishi S."/>
            <person name="Tsubouchi T."/>
            <person name="Takaki Y."/>
            <person name="Koyanagi R."/>
            <person name="Satoh N."/>
            <person name="Maruyama T."/>
            <person name="Hatada Y."/>
        </authorList>
    </citation>
    <scope>NUCLEOTIDE SEQUENCE [LARGE SCALE GENOMIC DNA]</scope>
    <source>
        <strain evidence="13">LL-001</strain>
    </source>
</reference>
<feature type="transmembrane region" description="Helical" evidence="10">
    <location>
        <begin position="307"/>
        <end position="329"/>
    </location>
</feature>
<feature type="transmembrane region" description="Helical" evidence="10">
    <location>
        <begin position="338"/>
        <end position="357"/>
    </location>
</feature>
<organism evidence="13 14">
    <name type="scientific">Limimaricola cinnabarinus LL-001</name>
    <dbReference type="NCBI Taxonomy" id="1337093"/>
    <lineage>
        <taxon>Bacteria</taxon>
        <taxon>Pseudomonadati</taxon>
        <taxon>Pseudomonadota</taxon>
        <taxon>Alphaproteobacteria</taxon>
        <taxon>Rhodobacterales</taxon>
        <taxon>Paracoccaceae</taxon>
        <taxon>Limimaricola</taxon>
    </lineage>
</organism>
<keyword evidence="2" id="KW-0813">Transport</keyword>
<evidence type="ECO:0000256" key="6">
    <source>
        <dbReference type="ARBA" id="ARBA00022989"/>
    </source>
</evidence>
<feature type="domain" description="RCK N-terminal" evidence="12">
    <location>
        <begin position="408"/>
        <end position="496"/>
    </location>
</feature>
<comment type="subcellular location">
    <subcellularLocation>
        <location evidence="1">Cell membrane</location>
        <topology evidence="1">Multi-pass membrane protein</topology>
    </subcellularLocation>
</comment>
<feature type="transmembrane region" description="Helical" evidence="10">
    <location>
        <begin position="191"/>
        <end position="216"/>
    </location>
</feature>
<feature type="domain" description="Cation/H+ exchanger transmembrane" evidence="11">
    <location>
        <begin position="28"/>
        <end position="395"/>
    </location>
</feature>
<feature type="transmembrane region" description="Helical" evidence="10">
    <location>
        <begin position="36"/>
        <end position="54"/>
    </location>
</feature>
<accession>U2Z0M8</accession>